<reference evidence="1" key="1">
    <citation type="submission" date="2019-04" db="EMBL/GenBank/DDBJ databases">
        <title>Genome assembly of Zosterops borbonicus 15179.</title>
        <authorList>
            <person name="Leroy T."/>
            <person name="Anselmetti Y."/>
            <person name="Tilak M.-K."/>
            <person name="Nabholz B."/>
        </authorList>
    </citation>
    <scope>NUCLEOTIDE SEQUENCE</scope>
    <source>
        <strain evidence="1">HGM_15179</strain>
        <tissue evidence="1">Muscle</tissue>
    </source>
</reference>
<organism evidence="1 2">
    <name type="scientific">Zosterops borbonicus</name>
    <dbReference type="NCBI Taxonomy" id="364589"/>
    <lineage>
        <taxon>Eukaryota</taxon>
        <taxon>Metazoa</taxon>
        <taxon>Chordata</taxon>
        <taxon>Craniata</taxon>
        <taxon>Vertebrata</taxon>
        <taxon>Euteleostomi</taxon>
        <taxon>Archelosauria</taxon>
        <taxon>Archosauria</taxon>
        <taxon>Dinosauria</taxon>
        <taxon>Saurischia</taxon>
        <taxon>Theropoda</taxon>
        <taxon>Coelurosauria</taxon>
        <taxon>Aves</taxon>
        <taxon>Neognathae</taxon>
        <taxon>Neoaves</taxon>
        <taxon>Telluraves</taxon>
        <taxon>Australaves</taxon>
        <taxon>Passeriformes</taxon>
        <taxon>Sylvioidea</taxon>
        <taxon>Zosteropidae</taxon>
        <taxon>Zosterops</taxon>
    </lineage>
</organism>
<dbReference type="AlphaFoldDB" id="A0A8K1GT07"/>
<sequence length="80" mass="9498">MPNLSLTSHQWPLTNFPQVHVLSMTFHGMEYPFGQFRIKAWDTFEHQYTVYLVYEEVHYTVIIKLQLLKEKAKAILLVGM</sequence>
<dbReference type="Proteomes" id="UP000796761">
    <property type="component" value="Unassembled WGS sequence"/>
</dbReference>
<gene>
    <name evidence="1" type="ORF">HGM15179_003885</name>
</gene>
<name>A0A8K1GT07_9PASS</name>
<comment type="caution">
    <text evidence="1">The sequence shown here is derived from an EMBL/GenBank/DDBJ whole genome shotgun (WGS) entry which is preliminary data.</text>
</comment>
<accession>A0A8K1GT07</accession>
<dbReference type="EMBL" id="SWJQ01000081">
    <property type="protein sequence ID" value="TRZ23184.1"/>
    <property type="molecule type" value="Genomic_DNA"/>
</dbReference>
<evidence type="ECO:0000313" key="2">
    <source>
        <dbReference type="Proteomes" id="UP000796761"/>
    </source>
</evidence>
<evidence type="ECO:0000313" key="1">
    <source>
        <dbReference type="EMBL" id="TRZ23184.1"/>
    </source>
</evidence>
<proteinExistence type="predicted"/>
<protein>
    <submittedName>
        <fullName evidence="1">Uncharacterized protein</fullName>
    </submittedName>
</protein>
<keyword evidence="2" id="KW-1185">Reference proteome</keyword>